<reference evidence="2 3" key="1">
    <citation type="submission" date="2018-03" db="EMBL/GenBank/DDBJ databases">
        <title>Bioinformatic expansion and discovery of thiopeptide antibiotics.</title>
        <authorList>
            <person name="Schwalen C.J."/>
            <person name="Hudson G.A."/>
            <person name="Mitchell D.A."/>
        </authorList>
    </citation>
    <scope>NUCLEOTIDE SEQUENCE [LARGE SCALE GENOMIC DNA]</scope>
    <source>
        <strain evidence="2 3">NRRL 8041</strain>
    </source>
</reference>
<name>A0A318NLI8_9ACTN</name>
<proteinExistence type="predicted"/>
<protein>
    <recommendedName>
        <fullName evidence="4">Serine hydrolase</fullName>
    </recommendedName>
</protein>
<accession>A0A318NLI8</accession>
<dbReference type="EMBL" id="PYBV01000023">
    <property type="protein sequence ID" value="PYC68227.1"/>
    <property type="molecule type" value="Genomic_DNA"/>
</dbReference>
<evidence type="ECO:0000313" key="2">
    <source>
        <dbReference type="EMBL" id="PYC68227.1"/>
    </source>
</evidence>
<comment type="caution">
    <text evidence="2">The sequence shown here is derived from an EMBL/GenBank/DDBJ whole genome shotgun (WGS) entry which is preliminary data.</text>
</comment>
<dbReference type="Proteomes" id="UP000248333">
    <property type="component" value="Unassembled WGS sequence"/>
</dbReference>
<evidence type="ECO:0000256" key="1">
    <source>
        <dbReference type="SAM" id="MobiDB-lite"/>
    </source>
</evidence>
<organism evidence="2 3">
    <name type="scientific">Micromonospora arborensis</name>
    <dbReference type="NCBI Taxonomy" id="2116518"/>
    <lineage>
        <taxon>Bacteria</taxon>
        <taxon>Bacillati</taxon>
        <taxon>Actinomycetota</taxon>
        <taxon>Actinomycetes</taxon>
        <taxon>Micromonosporales</taxon>
        <taxon>Micromonosporaceae</taxon>
        <taxon>Micromonospora</taxon>
    </lineage>
</organism>
<dbReference type="InterPro" id="IPR012338">
    <property type="entry name" value="Beta-lactam/transpept-like"/>
</dbReference>
<dbReference type="AlphaFoldDB" id="A0A318NLI8"/>
<dbReference type="RefSeq" id="WP_110565024.1">
    <property type="nucleotide sequence ID" value="NZ_PYBV01000023.1"/>
</dbReference>
<keyword evidence="3" id="KW-1185">Reference proteome</keyword>
<sequence length="330" mass="34613">MRSRVTLVLAITAVLLGGVLLVPAAYARLSSDDSSGGGGGGAASVAAPSPTPPPPPTLAAGPVSVDFKGQFFSWALMDRQTGKIAGSPNMTATSSTESMLKAWIVSDYLRQLGDKEPTAALKKAASLAIRDSNDDAANMVYRAAGGSYAVPAGGQPGPVLKRAISICGLTDTKRGNVPGYEGWWSFTRMSPRDAVRLGDCIADGKAAGPKWTKWVLTEMSKVQGTTADKDQKTKYGGGRWGIIDGLPKSITDQGPVSMKNGWTKLTYDGNWHVNCLAVTDKWSLAVMLRYPAAKYPLDYGAQVCASVATQLVTPQPGAALKVPQQPVGKL</sequence>
<evidence type="ECO:0008006" key="4">
    <source>
        <dbReference type="Google" id="ProtNLM"/>
    </source>
</evidence>
<gene>
    <name evidence="2" type="ORF">C7C45_18985</name>
</gene>
<evidence type="ECO:0000313" key="3">
    <source>
        <dbReference type="Proteomes" id="UP000248333"/>
    </source>
</evidence>
<dbReference type="Gene3D" id="3.40.710.10">
    <property type="entry name" value="DD-peptidase/beta-lactamase superfamily"/>
    <property type="match status" value="1"/>
</dbReference>
<feature type="region of interest" description="Disordered" evidence="1">
    <location>
        <begin position="37"/>
        <end position="58"/>
    </location>
</feature>
<dbReference type="SUPFAM" id="SSF56601">
    <property type="entry name" value="beta-lactamase/transpeptidase-like"/>
    <property type="match status" value="1"/>
</dbReference>
<dbReference type="OrthoDB" id="3374590at2"/>